<accession>A0A327X6Y3</accession>
<dbReference type="Proteomes" id="UP000248790">
    <property type="component" value="Unassembled WGS sequence"/>
</dbReference>
<gene>
    <name evidence="1" type="ORF">LX87_00845</name>
</gene>
<reference evidence="1 2" key="1">
    <citation type="submission" date="2018-06" db="EMBL/GenBank/DDBJ databases">
        <title>Genomic Encyclopedia of Archaeal and Bacterial Type Strains, Phase II (KMG-II): from individual species to whole genera.</title>
        <authorList>
            <person name="Goeker M."/>
        </authorList>
    </citation>
    <scope>NUCLEOTIDE SEQUENCE [LARGE SCALE GENOMIC DNA]</scope>
    <source>
        <strain evidence="1 2">DSM 21851</strain>
    </source>
</reference>
<name>A0A327X6Y3_LARAB</name>
<protein>
    <submittedName>
        <fullName evidence="1">Uncharacterized protein</fullName>
    </submittedName>
</protein>
<organism evidence="1 2">
    <name type="scientific">Larkinella arboricola</name>
    <dbReference type="NCBI Taxonomy" id="643671"/>
    <lineage>
        <taxon>Bacteria</taxon>
        <taxon>Pseudomonadati</taxon>
        <taxon>Bacteroidota</taxon>
        <taxon>Cytophagia</taxon>
        <taxon>Cytophagales</taxon>
        <taxon>Spirosomataceae</taxon>
        <taxon>Larkinella</taxon>
    </lineage>
</organism>
<keyword evidence="2" id="KW-1185">Reference proteome</keyword>
<dbReference type="EMBL" id="QLMC01000001">
    <property type="protein sequence ID" value="RAK02725.1"/>
    <property type="molecule type" value="Genomic_DNA"/>
</dbReference>
<sequence length="104" mass="11665">MYGSVYGQNQTISMKTGAKKITRQAVCLAATTLILAEGSTTTLDVKNHLRNRGYRAYQAEVSTWLFAVAQQQNWAINDNGTYRVYYFAPLTALPARLTNRTKNN</sequence>
<comment type="caution">
    <text evidence="1">The sequence shown here is derived from an EMBL/GenBank/DDBJ whole genome shotgun (WGS) entry which is preliminary data.</text>
</comment>
<evidence type="ECO:0000313" key="1">
    <source>
        <dbReference type="EMBL" id="RAK02725.1"/>
    </source>
</evidence>
<evidence type="ECO:0000313" key="2">
    <source>
        <dbReference type="Proteomes" id="UP000248790"/>
    </source>
</evidence>
<dbReference type="AlphaFoldDB" id="A0A327X6Y3"/>
<proteinExistence type="predicted"/>